<dbReference type="InterPro" id="IPR001633">
    <property type="entry name" value="EAL_dom"/>
</dbReference>
<dbReference type="InterPro" id="IPR050706">
    <property type="entry name" value="Cyclic-di-GMP_PDE-like"/>
</dbReference>
<dbReference type="Gene3D" id="3.30.450.20">
    <property type="entry name" value="PAS domain"/>
    <property type="match status" value="1"/>
</dbReference>
<dbReference type="PANTHER" id="PTHR33121:SF23">
    <property type="entry name" value="CYCLIC DI-GMP PHOSPHODIESTERASE PDEB"/>
    <property type="match status" value="1"/>
</dbReference>
<dbReference type="Gene3D" id="3.20.20.450">
    <property type="entry name" value="EAL domain"/>
    <property type="match status" value="1"/>
</dbReference>
<dbReference type="SMART" id="SM00052">
    <property type="entry name" value="EAL"/>
    <property type="match status" value="1"/>
</dbReference>
<dbReference type="RefSeq" id="WP_189607500.1">
    <property type="nucleotide sequence ID" value="NZ_BMXR01000002.1"/>
</dbReference>
<dbReference type="EMBL" id="BMXR01000002">
    <property type="protein sequence ID" value="GGX45923.1"/>
    <property type="molecule type" value="Genomic_DNA"/>
</dbReference>
<accession>A0A918K4M1</accession>
<evidence type="ECO:0000256" key="1">
    <source>
        <dbReference type="SAM" id="Coils"/>
    </source>
</evidence>
<sequence>MSENKANALRLLVVHDTQSEAEPLLSSIRNAGQAVRSHFIASIDELTRVLGEQSWDLMLAKLSTGTVDVSEAVAGVQRAGKDVPIVGLIDTFNSEVVASALGMGVTDVVVEGDEQHLVAAVKREHAALATRRELRELRVNLRETEKRCQLLLDSSVDAIAYVHEGMHIYANQAYREMFGYDDLEELQCTPIMDLVAKDNLDKLKSSLKTYRDDQSGEVEMVGQHSNGGTFDMRVTFSGASYEGEACTQLVIRRGDADNAELQQKIQEISVQDLVTGLYNRKYFSETIEAAYQQVVQNNTTQLVLHVGIANFQDIKAKAGIAGTDVVLKELADLYREWQPENSVLARYGDDSFAVLMQEGDIEQIEKDALAARKAITEHLFEVDGKTIPVDVVFGLAHIDERCNNGHEALAHAYEAFTQAVPKNEGFRYYDKSDMANLSDDSMVAKVQHALENDGFRILFQPIISLRGDNQEHYDALLRMVDKDGSDVLPEEFLPMVEARELGATLDRWVVLNTIKILAEHRRRGHNTQVFIHLTPSSIQDPTFLPWVNSALKAVKLPGDAICFQITEEHAQSHLKAAKAFSKGLSLLKCHLALTHFGLVESGLSVTRHLEIDYIRVDGSFIDALAKDDKAMQPLEDLIRDIHKQEVNAIVPQIESAEILASLWELGVNYIQGYYVQAPQAQMNYNFDSDGEEEAV</sequence>
<dbReference type="PROSITE" id="PS50887">
    <property type="entry name" value="GGDEF"/>
    <property type="match status" value="1"/>
</dbReference>
<gene>
    <name evidence="5" type="primary">fimX</name>
    <name evidence="5" type="ORF">GCM10007392_11200</name>
</gene>
<evidence type="ECO:0000259" key="3">
    <source>
        <dbReference type="PROSITE" id="PS50883"/>
    </source>
</evidence>
<dbReference type="PANTHER" id="PTHR33121">
    <property type="entry name" value="CYCLIC DI-GMP PHOSPHODIESTERASE PDEF"/>
    <property type="match status" value="1"/>
</dbReference>
<reference evidence="5" key="2">
    <citation type="submission" date="2020-09" db="EMBL/GenBank/DDBJ databases">
        <authorList>
            <person name="Sun Q."/>
            <person name="Kim S."/>
        </authorList>
    </citation>
    <scope>NUCLEOTIDE SEQUENCE</scope>
    <source>
        <strain evidence="5">KCTC 22169</strain>
    </source>
</reference>
<feature type="domain" description="PAS" evidence="2">
    <location>
        <begin position="164"/>
        <end position="214"/>
    </location>
</feature>
<protein>
    <submittedName>
        <fullName evidence="5">Protein FimX</fullName>
    </submittedName>
</protein>
<dbReference type="CDD" id="cd00130">
    <property type="entry name" value="PAS"/>
    <property type="match status" value="1"/>
</dbReference>
<feature type="coiled-coil region" evidence="1">
    <location>
        <begin position="127"/>
        <end position="154"/>
    </location>
</feature>
<dbReference type="Proteomes" id="UP000626148">
    <property type="component" value="Unassembled WGS sequence"/>
</dbReference>
<dbReference type="CDD" id="cd01948">
    <property type="entry name" value="EAL"/>
    <property type="match status" value="1"/>
</dbReference>
<dbReference type="InterPro" id="IPR000160">
    <property type="entry name" value="GGDEF_dom"/>
</dbReference>
<dbReference type="SUPFAM" id="SSF141868">
    <property type="entry name" value="EAL domain-like"/>
    <property type="match status" value="1"/>
</dbReference>
<evidence type="ECO:0000313" key="5">
    <source>
        <dbReference type="EMBL" id="GGX45923.1"/>
    </source>
</evidence>
<dbReference type="InterPro" id="IPR035965">
    <property type="entry name" value="PAS-like_dom_sf"/>
</dbReference>
<organism evidence="5 6">
    <name type="scientific">Saccharospirillum salsuginis</name>
    <dbReference type="NCBI Taxonomy" id="418750"/>
    <lineage>
        <taxon>Bacteria</taxon>
        <taxon>Pseudomonadati</taxon>
        <taxon>Pseudomonadota</taxon>
        <taxon>Gammaproteobacteria</taxon>
        <taxon>Oceanospirillales</taxon>
        <taxon>Saccharospirillaceae</taxon>
        <taxon>Saccharospirillum</taxon>
    </lineage>
</organism>
<dbReference type="Pfam" id="PF00990">
    <property type="entry name" value="GGDEF"/>
    <property type="match status" value="1"/>
</dbReference>
<dbReference type="InterPro" id="IPR043128">
    <property type="entry name" value="Rev_trsase/Diguanyl_cyclase"/>
</dbReference>
<dbReference type="PROSITE" id="PS50112">
    <property type="entry name" value="PAS"/>
    <property type="match status" value="1"/>
</dbReference>
<evidence type="ECO:0000259" key="2">
    <source>
        <dbReference type="PROSITE" id="PS50112"/>
    </source>
</evidence>
<name>A0A918K4M1_9GAMM</name>
<dbReference type="SUPFAM" id="SSF55785">
    <property type="entry name" value="PYP-like sensor domain (PAS domain)"/>
    <property type="match status" value="1"/>
</dbReference>
<keyword evidence="6" id="KW-1185">Reference proteome</keyword>
<dbReference type="SMART" id="SM00267">
    <property type="entry name" value="GGDEF"/>
    <property type="match status" value="1"/>
</dbReference>
<dbReference type="SUPFAM" id="SSF52172">
    <property type="entry name" value="CheY-like"/>
    <property type="match status" value="1"/>
</dbReference>
<comment type="caution">
    <text evidence="5">The sequence shown here is derived from an EMBL/GenBank/DDBJ whole genome shotgun (WGS) entry which is preliminary data.</text>
</comment>
<dbReference type="SUPFAM" id="SSF55073">
    <property type="entry name" value="Nucleotide cyclase"/>
    <property type="match status" value="1"/>
</dbReference>
<evidence type="ECO:0000313" key="6">
    <source>
        <dbReference type="Proteomes" id="UP000626148"/>
    </source>
</evidence>
<dbReference type="Pfam" id="PF13426">
    <property type="entry name" value="PAS_9"/>
    <property type="match status" value="1"/>
</dbReference>
<dbReference type="NCBIfam" id="TIGR00254">
    <property type="entry name" value="GGDEF"/>
    <property type="match status" value="1"/>
</dbReference>
<evidence type="ECO:0000259" key="4">
    <source>
        <dbReference type="PROSITE" id="PS50887"/>
    </source>
</evidence>
<dbReference type="Pfam" id="PF00563">
    <property type="entry name" value="EAL"/>
    <property type="match status" value="1"/>
</dbReference>
<dbReference type="InterPro" id="IPR000014">
    <property type="entry name" value="PAS"/>
</dbReference>
<feature type="domain" description="GGDEF" evidence="4">
    <location>
        <begin position="299"/>
        <end position="434"/>
    </location>
</feature>
<keyword evidence="1" id="KW-0175">Coiled coil</keyword>
<dbReference type="InterPro" id="IPR029787">
    <property type="entry name" value="Nucleotide_cyclase"/>
</dbReference>
<dbReference type="Gene3D" id="3.30.70.270">
    <property type="match status" value="1"/>
</dbReference>
<dbReference type="PROSITE" id="PS50883">
    <property type="entry name" value="EAL"/>
    <property type="match status" value="1"/>
</dbReference>
<proteinExistence type="predicted"/>
<dbReference type="CDD" id="cd01949">
    <property type="entry name" value="GGDEF"/>
    <property type="match status" value="1"/>
</dbReference>
<reference evidence="5" key="1">
    <citation type="journal article" date="2014" name="Int. J. Syst. Evol. Microbiol.">
        <title>Complete genome sequence of Corynebacterium casei LMG S-19264T (=DSM 44701T), isolated from a smear-ripened cheese.</title>
        <authorList>
            <consortium name="US DOE Joint Genome Institute (JGI-PGF)"/>
            <person name="Walter F."/>
            <person name="Albersmeier A."/>
            <person name="Kalinowski J."/>
            <person name="Ruckert C."/>
        </authorList>
    </citation>
    <scope>NUCLEOTIDE SEQUENCE</scope>
    <source>
        <strain evidence="5">KCTC 22169</strain>
    </source>
</reference>
<dbReference type="InterPro" id="IPR035919">
    <property type="entry name" value="EAL_sf"/>
</dbReference>
<dbReference type="AlphaFoldDB" id="A0A918K4M1"/>
<dbReference type="GO" id="GO:0071111">
    <property type="term" value="F:cyclic-guanylate-specific phosphodiesterase activity"/>
    <property type="evidence" value="ECO:0007669"/>
    <property type="project" value="InterPro"/>
</dbReference>
<feature type="domain" description="EAL" evidence="3">
    <location>
        <begin position="439"/>
        <end position="692"/>
    </location>
</feature>
<dbReference type="InterPro" id="IPR011006">
    <property type="entry name" value="CheY-like_superfamily"/>
</dbReference>
<dbReference type="NCBIfam" id="TIGR00229">
    <property type="entry name" value="sensory_box"/>
    <property type="match status" value="1"/>
</dbReference>